<dbReference type="EMBL" id="JAAAHW010000063">
    <property type="protein sequence ID" value="KAG0006748.1"/>
    <property type="molecule type" value="Genomic_DNA"/>
</dbReference>
<dbReference type="Proteomes" id="UP000749646">
    <property type="component" value="Unassembled WGS sequence"/>
</dbReference>
<organism evidence="6 7">
    <name type="scientific">Modicella reniformis</name>
    <dbReference type="NCBI Taxonomy" id="1440133"/>
    <lineage>
        <taxon>Eukaryota</taxon>
        <taxon>Fungi</taxon>
        <taxon>Fungi incertae sedis</taxon>
        <taxon>Mucoromycota</taxon>
        <taxon>Mortierellomycotina</taxon>
        <taxon>Mortierellomycetes</taxon>
        <taxon>Mortierellales</taxon>
        <taxon>Mortierellaceae</taxon>
        <taxon>Modicella</taxon>
    </lineage>
</organism>
<protein>
    <recommendedName>
        <fullName evidence="5">Crinkler effector protein N-terminal domain-containing protein</fullName>
    </recommendedName>
</protein>
<evidence type="ECO:0000259" key="5">
    <source>
        <dbReference type="Pfam" id="PF20147"/>
    </source>
</evidence>
<keyword evidence="7" id="KW-1185">Reference proteome</keyword>
<dbReference type="OrthoDB" id="2303713at2759"/>
<dbReference type="GO" id="GO:0005576">
    <property type="term" value="C:extracellular region"/>
    <property type="evidence" value="ECO:0007669"/>
    <property type="project" value="UniProtKB-SubCell"/>
</dbReference>
<evidence type="ECO:0000256" key="2">
    <source>
        <dbReference type="ARBA" id="ARBA00004613"/>
    </source>
</evidence>
<evidence type="ECO:0000256" key="4">
    <source>
        <dbReference type="SAM" id="MobiDB-lite"/>
    </source>
</evidence>
<dbReference type="InterPro" id="IPR045379">
    <property type="entry name" value="Crinkler_N"/>
</dbReference>
<keyword evidence="3" id="KW-0964">Secreted</keyword>
<dbReference type="AlphaFoldDB" id="A0A9P6MKQ2"/>
<proteinExistence type="predicted"/>
<accession>A0A9P6MKQ2</accession>
<comment type="subcellular location">
    <subcellularLocation>
        <location evidence="1">Host cell</location>
    </subcellularLocation>
    <subcellularLocation>
        <location evidence="2">Secreted</location>
    </subcellularLocation>
</comment>
<evidence type="ECO:0000256" key="3">
    <source>
        <dbReference type="ARBA" id="ARBA00022525"/>
    </source>
</evidence>
<sequence>MANNTLTLFCVVDGEPGVFLVEITDNRTVTHLKDAIKIKKSPEFDDIAADKLILWKNVKFDLGQLQANEKKILDEPMSEISDSFGQEKPEKPAKMISIIAERPSSERRNHDWKEYQAKDGPIDLPPALINLLNTTEFTPAPREEFKRHLDNKHAGDQTTLPSLGQDPSTMEKATKESLFSSPSRWKACGWIFQQTVKPGQLDKYASDSLPSTNILTTTDLKQMVFGSPTDGQLATFVTGIILGYTLCRKDLKTLFIIDEHGGLFKNKISEPYIFTPLLQLTLWPQDRNGARVVITGTAHAHYERRYITSDFAHWVEFVTPLSDSIFDKLLVLIWKTTSFWKHSTDSTKAESSNFTETPELTSMDLKSLKDSHRKALSTMFSAKKRWYPERRRSYQLVFKQQEGYLGDNRKNPGLLHLCTEHVDVLADPPSEVIENTLLQCYAFYPRFDFIYNRTFIQVSVSEFTKHNEQGADITKAFLRPEDPQSKSTDSSEPSGKEKK</sequence>
<evidence type="ECO:0000256" key="1">
    <source>
        <dbReference type="ARBA" id="ARBA00004340"/>
    </source>
</evidence>
<feature type="region of interest" description="Disordered" evidence="4">
    <location>
        <begin position="471"/>
        <end position="499"/>
    </location>
</feature>
<reference evidence="6" key="1">
    <citation type="journal article" date="2020" name="Fungal Divers.">
        <title>Resolving the Mortierellaceae phylogeny through synthesis of multi-gene phylogenetics and phylogenomics.</title>
        <authorList>
            <person name="Vandepol N."/>
            <person name="Liber J."/>
            <person name="Desiro A."/>
            <person name="Na H."/>
            <person name="Kennedy M."/>
            <person name="Barry K."/>
            <person name="Grigoriev I.V."/>
            <person name="Miller A.N."/>
            <person name="O'Donnell K."/>
            <person name="Stajich J.E."/>
            <person name="Bonito G."/>
        </authorList>
    </citation>
    <scope>NUCLEOTIDE SEQUENCE</scope>
    <source>
        <strain evidence="6">MES-2147</strain>
    </source>
</reference>
<feature type="domain" description="Crinkler effector protein N-terminal" evidence="5">
    <location>
        <begin position="6"/>
        <end position="99"/>
    </location>
</feature>
<evidence type="ECO:0000313" key="7">
    <source>
        <dbReference type="Proteomes" id="UP000749646"/>
    </source>
</evidence>
<evidence type="ECO:0000313" key="6">
    <source>
        <dbReference type="EMBL" id="KAG0006748.1"/>
    </source>
</evidence>
<gene>
    <name evidence="6" type="ORF">BGZ65_004323</name>
</gene>
<name>A0A9P6MKQ2_9FUNG</name>
<comment type="caution">
    <text evidence="6">The sequence shown here is derived from an EMBL/GenBank/DDBJ whole genome shotgun (WGS) entry which is preliminary data.</text>
</comment>
<dbReference type="Pfam" id="PF20147">
    <property type="entry name" value="Crinkler"/>
    <property type="match status" value="1"/>
</dbReference>
<dbReference type="GO" id="GO:0043657">
    <property type="term" value="C:host cell"/>
    <property type="evidence" value="ECO:0007669"/>
    <property type="project" value="UniProtKB-SubCell"/>
</dbReference>